<gene>
    <name evidence="2" type="ORF">HOLleu_21579</name>
</gene>
<accession>A0A9Q1BXH2</accession>
<evidence type="ECO:0000313" key="2">
    <source>
        <dbReference type="EMBL" id="KAJ8034652.1"/>
    </source>
</evidence>
<evidence type="ECO:0000256" key="1">
    <source>
        <dbReference type="SAM" id="MobiDB-lite"/>
    </source>
</evidence>
<feature type="compositionally biased region" description="Low complexity" evidence="1">
    <location>
        <begin position="149"/>
        <end position="166"/>
    </location>
</feature>
<proteinExistence type="predicted"/>
<dbReference type="EMBL" id="JAIZAY010000010">
    <property type="protein sequence ID" value="KAJ8034652.1"/>
    <property type="molecule type" value="Genomic_DNA"/>
</dbReference>
<organism evidence="2 3">
    <name type="scientific">Holothuria leucospilota</name>
    <name type="common">Black long sea cucumber</name>
    <name type="synonym">Mertensiothuria leucospilota</name>
    <dbReference type="NCBI Taxonomy" id="206669"/>
    <lineage>
        <taxon>Eukaryota</taxon>
        <taxon>Metazoa</taxon>
        <taxon>Echinodermata</taxon>
        <taxon>Eleutherozoa</taxon>
        <taxon>Echinozoa</taxon>
        <taxon>Holothuroidea</taxon>
        <taxon>Aspidochirotacea</taxon>
        <taxon>Aspidochirotida</taxon>
        <taxon>Holothuriidae</taxon>
        <taxon>Holothuria</taxon>
    </lineage>
</organism>
<evidence type="ECO:0000313" key="3">
    <source>
        <dbReference type="Proteomes" id="UP001152320"/>
    </source>
</evidence>
<reference evidence="2" key="1">
    <citation type="submission" date="2021-10" db="EMBL/GenBank/DDBJ databases">
        <title>Tropical sea cucumber genome reveals ecological adaptation and Cuvierian tubules defense mechanism.</title>
        <authorList>
            <person name="Chen T."/>
        </authorList>
    </citation>
    <scope>NUCLEOTIDE SEQUENCE</scope>
    <source>
        <strain evidence="2">Nanhai2018</strain>
        <tissue evidence="2">Muscle</tissue>
    </source>
</reference>
<feature type="compositionally biased region" description="Polar residues" evidence="1">
    <location>
        <begin position="128"/>
        <end position="139"/>
    </location>
</feature>
<dbReference type="AlphaFoldDB" id="A0A9Q1BXH2"/>
<dbReference type="Proteomes" id="UP001152320">
    <property type="component" value="Chromosome 10"/>
</dbReference>
<feature type="compositionally biased region" description="Basic residues" evidence="1">
    <location>
        <begin position="90"/>
        <end position="104"/>
    </location>
</feature>
<keyword evidence="3" id="KW-1185">Reference proteome</keyword>
<comment type="caution">
    <text evidence="2">The sequence shown here is derived from an EMBL/GenBank/DDBJ whole genome shotgun (WGS) entry which is preliminary data.</text>
</comment>
<protein>
    <submittedName>
        <fullName evidence="2">Uncharacterized protein</fullName>
    </submittedName>
</protein>
<name>A0A9Q1BXH2_HOLLE</name>
<feature type="region of interest" description="Disordered" evidence="1">
    <location>
        <begin position="73"/>
        <end position="166"/>
    </location>
</feature>
<sequence length="166" mass="18749">MVNLLGPIARLSYDQFAMVAVRASLDRRELVLDNIHWPSFDIRRSFMDLPLSGPDLFGGKFDDQLSSEIKRRKDINKAEFTFTKDTSTSKSRKSPPRTSSRRQPRSSGIPACRQPTSPRPQRGRPYIQPSSRSLAFSPSTPYPNRRPLRGSSRSGSRGSGRFQPKP</sequence>